<name>C0GHR9_DETAL</name>
<dbReference type="AlphaFoldDB" id="C0GHR9"/>
<accession>C0GHR9</accession>
<dbReference type="Proteomes" id="UP000006443">
    <property type="component" value="Unassembled WGS sequence"/>
</dbReference>
<dbReference type="InterPro" id="IPR012851">
    <property type="entry name" value="Spore_coat_CotF-like"/>
</dbReference>
<proteinExistence type="predicted"/>
<evidence type="ECO:0000313" key="2">
    <source>
        <dbReference type="Proteomes" id="UP000006443"/>
    </source>
</evidence>
<organism evidence="1 2">
    <name type="scientific">Dethiobacter alkaliphilus AHT 1</name>
    <dbReference type="NCBI Taxonomy" id="555088"/>
    <lineage>
        <taxon>Bacteria</taxon>
        <taxon>Bacillati</taxon>
        <taxon>Bacillota</taxon>
        <taxon>Dethiobacteria</taxon>
        <taxon>Dethiobacterales</taxon>
        <taxon>Dethiobacteraceae</taxon>
        <taxon>Dethiobacter</taxon>
    </lineage>
</organism>
<dbReference type="eggNOG" id="COG5577">
    <property type="taxonomic scope" value="Bacteria"/>
</dbReference>
<evidence type="ECO:0000313" key="1">
    <source>
        <dbReference type="EMBL" id="EEG76993.1"/>
    </source>
</evidence>
<reference evidence="1 2" key="1">
    <citation type="submission" date="2009-02" db="EMBL/GenBank/DDBJ databases">
        <title>Sequencing of the draft genome and assembly of Dethiobacter alkaliphilus AHT 1.</title>
        <authorList>
            <consortium name="US DOE Joint Genome Institute (JGI-PGF)"/>
            <person name="Lucas S."/>
            <person name="Copeland A."/>
            <person name="Lapidus A."/>
            <person name="Glavina del Rio T."/>
            <person name="Dalin E."/>
            <person name="Tice H."/>
            <person name="Bruce D."/>
            <person name="Goodwin L."/>
            <person name="Pitluck S."/>
            <person name="Larimer F."/>
            <person name="Land M.L."/>
            <person name="Hauser L."/>
            <person name="Muyzer G."/>
        </authorList>
    </citation>
    <scope>NUCLEOTIDE SEQUENCE [LARGE SCALE GENOMIC DNA]</scope>
    <source>
        <strain evidence="1 2">AHT 1</strain>
    </source>
</reference>
<dbReference type="Pfam" id="PF07875">
    <property type="entry name" value="Coat_F"/>
    <property type="match status" value="1"/>
</dbReference>
<keyword evidence="2" id="KW-1185">Reference proteome</keyword>
<dbReference type="InterPro" id="IPR012347">
    <property type="entry name" value="Ferritin-like"/>
</dbReference>
<dbReference type="EMBL" id="ACJM01000010">
    <property type="protein sequence ID" value="EEG76993.1"/>
    <property type="molecule type" value="Genomic_DNA"/>
</dbReference>
<dbReference type="Gene3D" id="1.20.1260.10">
    <property type="match status" value="1"/>
</dbReference>
<gene>
    <name evidence="1" type="ORF">DealDRAFT_2028</name>
</gene>
<comment type="caution">
    <text evidence="1">The sequence shown here is derived from an EMBL/GenBank/DDBJ whole genome shotgun (WGS) entry which is preliminary data.</text>
</comment>
<dbReference type="STRING" id="555088.DealDRAFT_2028"/>
<sequence>MQKLTDQDIAQCLLKDEKFSCNLINSCIQEAADNNLRRDWQNCLQNSQQMQKQVFDAMNQKGWYSPAKADMQQMSQAQNQFSQNQMQ</sequence>
<protein>
    <submittedName>
        <fullName evidence="1">Coat F domain protein</fullName>
    </submittedName>
</protein>
<dbReference type="RefSeq" id="WP_008517128.1">
    <property type="nucleotide sequence ID" value="NZ_ACJM01000010.1"/>
</dbReference>
<dbReference type="OrthoDB" id="1685263at2"/>